<comment type="caution">
    <text evidence="7">The sequence shown here is derived from an EMBL/GenBank/DDBJ whole genome shotgun (WGS) entry which is preliminary data.</text>
</comment>
<keyword evidence="3" id="KW-0804">Transcription</keyword>
<keyword evidence="1" id="KW-0805">Transcription regulation</keyword>
<accession>A0A8K0N9B7</accession>
<dbReference type="InterPro" id="IPR006447">
    <property type="entry name" value="Myb_dom_plants"/>
</dbReference>
<feature type="region of interest" description="Disordered" evidence="5">
    <location>
        <begin position="1"/>
        <end position="45"/>
    </location>
</feature>
<sequence>MYQPKPISNLGSAHSNPLACDQPIELTGNNIGPRSGGTNQNNPNFASRQRLRWTHGLHQRFVDAVTQLGGPERATPKGVLKTMGVTGLTIYHVKSHLQKYRLAKYIPESSSDGTKAAKKDSGDIPSGLESSSGMQITEALKLQMQVQKRLHEQLEVQRQLQLRIEAQGTYLKKIVEEQQRLSGVLAETPGASFPAPISGNQCLDSDKTDPSTPAPTSESPLQDKAASGDHGGSDGLFMSLSHDDSFLSRHEPLTPDSSCRASSPSESPKHERPTKRQREASDPGNGKTELVFLHHILESSSGSDFQQPCSIFPARRGHFDSSGISICDDDGLENGSGSDV</sequence>
<organism evidence="7 8">
    <name type="scientific">Cocos nucifera</name>
    <name type="common">Coconut palm</name>
    <dbReference type="NCBI Taxonomy" id="13894"/>
    <lineage>
        <taxon>Eukaryota</taxon>
        <taxon>Viridiplantae</taxon>
        <taxon>Streptophyta</taxon>
        <taxon>Embryophyta</taxon>
        <taxon>Tracheophyta</taxon>
        <taxon>Spermatophyta</taxon>
        <taxon>Magnoliopsida</taxon>
        <taxon>Liliopsida</taxon>
        <taxon>Arecaceae</taxon>
        <taxon>Arecoideae</taxon>
        <taxon>Cocoseae</taxon>
        <taxon>Attaleinae</taxon>
        <taxon>Cocos</taxon>
    </lineage>
</organism>
<dbReference type="InterPro" id="IPR025756">
    <property type="entry name" value="Myb_CC_LHEQLE"/>
</dbReference>
<feature type="compositionally biased region" description="Low complexity" evidence="5">
    <location>
        <begin position="255"/>
        <end position="266"/>
    </location>
</feature>
<dbReference type="PANTHER" id="PTHR31499">
    <property type="entry name" value="MYB FAMILY TRANSCRIPTION FACTOR PHL11"/>
    <property type="match status" value="1"/>
</dbReference>
<dbReference type="Pfam" id="PF00249">
    <property type="entry name" value="Myb_DNA-binding"/>
    <property type="match status" value="1"/>
</dbReference>
<dbReference type="NCBIfam" id="TIGR01557">
    <property type="entry name" value="myb_SHAQKYF"/>
    <property type="match status" value="1"/>
</dbReference>
<reference evidence="7" key="1">
    <citation type="journal article" date="2017" name="Gigascience">
        <title>The genome draft of coconut (Cocos nucifera).</title>
        <authorList>
            <person name="Xiao Y."/>
            <person name="Xu P."/>
            <person name="Fan H."/>
            <person name="Baudouin L."/>
            <person name="Xia W."/>
            <person name="Bocs S."/>
            <person name="Xu J."/>
            <person name="Li Q."/>
            <person name="Guo A."/>
            <person name="Zhou L."/>
            <person name="Li J."/>
            <person name="Wu Y."/>
            <person name="Ma Z."/>
            <person name="Armero A."/>
            <person name="Issali A.E."/>
            <person name="Liu N."/>
            <person name="Peng M."/>
            <person name="Yang Y."/>
        </authorList>
    </citation>
    <scope>NUCLEOTIDE SEQUENCE</scope>
    <source>
        <tissue evidence="7">Spear leaf of Hainan Tall coconut</tissue>
    </source>
</reference>
<feature type="region of interest" description="Disordered" evidence="5">
    <location>
        <begin position="190"/>
        <end position="287"/>
    </location>
</feature>
<dbReference type="InterPro" id="IPR046955">
    <property type="entry name" value="PHR1-like"/>
</dbReference>
<dbReference type="OrthoDB" id="551907at2759"/>
<evidence type="ECO:0000256" key="3">
    <source>
        <dbReference type="ARBA" id="ARBA00023163"/>
    </source>
</evidence>
<evidence type="ECO:0000256" key="1">
    <source>
        <dbReference type="ARBA" id="ARBA00023015"/>
    </source>
</evidence>
<evidence type="ECO:0000256" key="5">
    <source>
        <dbReference type="SAM" id="MobiDB-lite"/>
    </source>
</evidence>
<keyword evidence="4" id="KW-0539">Nucleus</keyword>
<reference evidence="7" key="2">
    <citation type="submission" date="2019-07" db="EMBL/GenBank/DDBJ databases">
        <authorList>
            <person name="Yang Y."/>
            <person name="Bocs S."/>
            <person name="Baudouin L."/>
        </authorList>
    </citation>
    <scope>NUCLEOTIDE SEQUENCE</scope>
    <source>
        <tissue evidence="7">Spear leaf of Hainan Tall coconut</tissue>
    </source>
</reference>
<feature type="region of interest" description="Disordered" evidence="5">
    <location>
        <begin position="109"/>
        <end position="130"/>
    </location>
</feature>
<evidence type="ECO:0000313" key="7">
    <source>
        <dbReference type="EMBL" id="KAG1364281.1"/>
    </source>
</evidence>
<evidence type="ECO:0000259" key="6">
    <source>
        <dbReference type="PROSITE" id="PS51294"/>
    </source>
</evidence>
<protein>
    <submittedName>
        <fullName evidence="7">Myb family transcription factor PHL7-like</fullName>
    </submittedName>
</protein>
<dbReference type="GO" id="GO:0003700">
    <property type="term" value="F:DNA-binding transcription factor activity"/>
    <property type="evidence" value="ECO:0007669"/>
    <property type="project" value="InterPro"/>
</dbReference>
<dbReference type="SUPFAM" id="SSF46689">
    <property type="entry name" value="Homeodomain-like"/>
    <property type="match status" value="1"/>
</dbReference>
<evidence type="ECO:0000313" key="8">
    <source>
        <dbReference type="Proteomes" id="UP000797356"/>
    </source>
</evidence>
<keyword evidence="8" id="KW-1185">Reference proteome</keyword>
<dbReference type="PROSITE" id="PS51294">
    <property type="entry name" value="HTH_MYB"/>
    <property type="match status" value="1"/>
</dbReference>
<dbReference type="InterPro" id="IPR009057">
    <property type="entry name" value="Homeodomain-like_sf"/>
</dbReference>
<evidence type="ECO:0000256" key="2">
    <source>
        <dbReference type="ARBA" id="ARBA00023125"/>
    </source>
</evidence>
<name>A0A8K0N9B7_COCNU</name>
<dbReference type="FunFam" id="1.10.10.60:FF:000002">
    <property type="entry name" value="Myb family transcription factor"/>
    <property type="match status" value="1"/>
</dbReference>
<proteinExistence type="predicted"/>
<evidence type="ECO:0000256" key="4">
    <source>
        <dbReference type="ARBA" id="ARBA00023242"/>
    </source>
</evidence>
<dbReference type="Pfam" id="PF14379">
    <property type="entry name" value="Myb_CC_LHEQLE"/>
    <property type="match status" value="1"/>
</dbReference>
<dbReference type="InterPro" id="IPR001005">
    <property type="entry name" value="SANT/Myb"/>
</dbReference>
<feature type="compositionally biased region" description="Polar residues" evidence="5">
    <location>
        <begin position="27"/>
        <end position="45"/>
    </location>
</feature>
<gene>
    <name evidence="7" type="ORF">COCNU_11G011080</name>
</gene>
<keyword evidence="2" id="KW-0238">DNA-binding</keyword>
<feature type="compositionally biased region" description="Polar residues" evidence="5">
    <location>
        <begin position="210"/>
        <end position="220"/>
    </location>
</feature>
<feature type="compositionally biased region" description="Basic and acidic residues" evidence="5">
    <location>
        <begin position="241"/>
        <end position="253"/>
    </location>
</feature>
<feature type="domain" description="HTH myb-type" evidence="6">
    <location>
        <begin position="47"/>
        <end position="105"/>
    </location>
</feature>
<dbReference type="EMBL" id="CM017882">
    <property type="protein sequence ID" value="KAG1364281.1"/>
    <property type="molecule type" value="Genomic_DNA"/>
</dbReference>
<dbReference type="GO" id="GO:0003677">
    <property type="term" value="F:DNA binding"/>
    <property type="evidence" value="ECO:0007669"/>
    <property type="project" value="UniProtKB-KW"/>
</dbReference>
<dbReference type="Proteomes" id="UP000797356">
    <property type="component" value="Chromosome 11"/>
</dbReference>
<feature type="compositionally biased region" description="Basic and acidic residues" evidence="5">
    <location>
        <begin position="267"/>
        <end position="281"/>
    </location>
</feature>
<dbReference type="Gene3D" id="1.10.10.60">
    <property type="entry name" value="Homeodomain-like"/>
    <property type="match status" value="1"/>
</dbReference>
<dbReference type="PANTHER" id="PTHR31499:SF79">
    <property type="entry name" value="HTH MYB-TYPE DOMAIN-CONTAINING PROTEIN"/>
    <property type="match status" value="1"/>
</dbReference>
<dbReference type="AlphaFoldDB" id="A0A8K0N9B7"/>
<dbReference type="InterPro" id="IPR017930">
    <property type="entry name" value="Myb_dom"/>
</dbReference>